<dbReference type="InterPro" id="IPR051396">
    <property type="entry name" value="Bact_Antivir_Def_Nuclease"/>
</dbReference>
<dbReference type="Gene3D" id="3.40.50.300">
    <property type="entry name" value="P-loop containing nucleotide triphosphate hydrolases"/>
    <property type="match status" value="2"/>
</dbReference>
<proteinExistence type="predicted"/>
<sequence length="616" mass="69383">MASTGHGAGKAFYGIQIREFRNLDEVTARLSPINVFVGRNNAGKTNLISAVAILDPTLFLRVVRRALLSHRGDASLSSPIKSFVRGSAAKSVYGTVVGVRTTQGKAIILDLEPCSDGLSATWSENDAAIARFQVSGHLNSYVVQYGDAITKFDRRRHRRKSVALAESELAVLRERLFGHVRVSLHGEWDLSDPSINDLERDMLANREIVGVDQFIDQMVSYFDLPTMKFAPVYGLPMQILPSAAEYRRHQLRVSRLKAIKRAIEGTLDETKTVGRELLGYIDELIPPEKPMKEHRELLGGALQLERQWLPAKTLGAGYRSLLSICHKILVSDVCLIDEPEAYLHPSLQERLATFMVEQSSRCQMIITTHSHVMINALFERGAAVFEIADRPSEVNGNIRPIEQRGLGPLLDELGLRASHLLQTNAVIWTEGQSDRLYLRRWIDLWSNGRLVYGRDFVVVSYGGSQLSHLATNVRSAHSAAESLRRIARHSIYVMDSDKDRRGSPIDERKLHLLKRAEHDGDIGWITTGRELENYIPLRILKAWGYAGTERDLLYADVPRLIADLNSDFRRKNNKMAIARQVVPQIDLEDIVYTFDLGTHVDRLCAKLWEWSGRGAR</sequence>
<dbReference type="RefSeq" id="WP_282761028.1">
    <property type="nucleotide sequence ID" value="NZ_JASCTH010000010.1"/>
</dbReference>
<gene>
    <name evidence="2" type="ORF">QLQ12_17060</name>
</gene>
<dbReference type="EMBL" id="JASCTH010000010">
    <property type="protein sequence ID" value="MDI6100318.1"/>
    <property type="molecule type" value="Genomic_DNA"/>
</dbReference>
<dbReference type="PANTHER" id="PTHR43581">
    <property type="entry name" value="ATP/GTP PHOSPHATASE"/>
    <property type="match status" value="1"/>
</dbReference>
<evidence type="ECO:0000313" key="3">
    <source>
        <dbReference type="Proteomes" id="UP001241758"/>
    </source>
</evidence>
<organism evidence="2 3">
    <name type="scientific">Actinoplanes sandaracinus</name>
    <dbReference type="NCBI Taxonomy" id="3045177"/>
    <lineage>
        <taxon>Bacteria</taxon>
        <taxon>Bacillati</taxon>
        <taxon>Actinomycetota</taxon>
        <taxon>Actinomycetes</taxon>
        <taxon>Micromonosporales</taxon>
        <taxon>Micromonosporaceae</taxon>
        <taxon>Actinoplanes</taxon>
    </lineage>
</organism>
<reference evidence="2 3" key="1">
    <citation type="submission" date="2023-05" db="EMBL/GenBank/DDBJ databases">
        <title>Actinoplanes sp. NEAU-A12 genome sequencing.</title>
        <authorList>
            <person name="Wang Z.-S."/>
        </authorList>
    </citation>
    <scope>NUCLEOTIDE SEQUENCE [LARGE SCALE GENOMIC DNA]</scope>
    <source>
        <strain evidence="2 3">NEAU-A12</strain>
    </source>
</reference>
<evidence type="ECO:0000313" key="2">
    <source>
        <dbReference type="EMBL" id="MDI6100318.1"/>
    </source>
</evidence>
<dbReference type="InterPro" id="IPR027417">
    <property type="entry name" value="P-loop_NTPase"/>
</dbReference>
<evidence type="ECO:0000259" key="1">
    <source>
        <dbReference type="Pfam" id="PF13304"/>
    </source>
</evidence>
<accession>A0ABT6WKS2</accession>
<keyword evidence="3" id="KW-1185">Reference proteome</keyword>
<comment type="caution">
    <text evidence="2">The sequence shown here is derived from an EMBL/GenBank/DDBJ whole genome shotgun (WGS) entry which is preliminary data.</text>
</comment>
<dbReference type="InterPro" id="IPR003959">
    <property type="entry name" value="ATPase_AAA_core"/>
</dbReference>
<protein>
    <submittedName>
        <fullName evidence="2">AAA family ATPase</fullName>
    </submittedName>
</protein>
<dbReference type="Pfam" id="PF13304">
    <property type="entry name" value="AAA_21"/>
    <property type="match status" value="1"/>
</dbReference>
<dbReference type="SUPFAM" id="SSF52540">
    <property type="entry name" value="P-loop containing nucleoside triphosphate hydrolases"/>
    <property type="match status" value="1"/>
</dbReference>
<name>A0ABT6WKS2_9ACTN</name>
<dbReference type="PANTHER" id="PTHR43581:SF2">
    <property type="entry name" value="EXCINUCLEASE ATPASE SUBUNIT"/>
    <property type="match status" value="1"/>
</dbReference>
<feature type="domain" description="ATPase AAA-type core" evidence="1">
    <location>
        <begin position="306"/>
        <end position="370"/>
    </location>
</feature>
<dbReference type="Proteomes" id="UP001241758">
    <property type="component" value="Unassembled WGS sequence"/>
</dbReference>